<gene>
    <name evidence="1" type="ORF">BDN72DRAFT_897879</name>
</gene>
<sequence>MLQLLDFPPELIDRILLHVDSPRDLISFACASQMCKSYAVPHRYRSIRVTGRSKLGLWGYLASRTDLAKHVRSIRVGTLTSDEPWGGNGQIHISYLGLRPGVLQATGDNILRSLEQMSNLTTFQWALTMEKLCASSQALSLLEVVARRPLLRGLQLSSESLSSAFQEALQDPGHSIWRMKNLEWLELDMLGKPHPVASDANLGGWLRQLPSLTLFSTTSRIFVGQCLNLSFPALKQLAIVTSDKDSQGDIDAIAYFLQNHASIEEFSWVMSPCLPVVLQPGCLPNLKKLACQMPFLEAMEAAFTAQMSSAPPQPPSRYKLEELHIYPAHTWYPSGQDVGKLRSFRFLDGLHLRSLHFTPSGSFSTLCKLSVFPNLEKLEMPSGKLCPSSQPGMSKWVTFLPRFKNLRVLEGYAVWDIDTSQSPWIGADVEAIEYTVQILGRYCPKLKRLSYPKEQVPGKDPLLQIDILRSTMASTSEIISYSVEVLTSRQGPSFRPYPPSWINSAVIVGEQITGNAR</sequence>
<dbReference type="EMBL" id="ML208345">
    <property type="protein sequence ID" value="TFK68742.1"/>
    <property type="molecule type" value="Genomic_DNA"/>
</dbReference>
<dbReference type="Proteomes" id="UP000308600">
    <property type="component" value="Unassembled WGS sequence"/>
</dbReference>
<evidence type="ECO:0000313" key="2">
    <source>
        <dbReference type="Proteomes" id="UP000308600"/>
    </source>
</evidence>
<name>A0ACD3AT15_9AGAR</name>
<protein>
    <submittedName>
        <fullName evidence="1">Uncharacterized protein</fullName>
    </submittedName>
</protein>
<proteinExistence type="predicted"/>
<organism evidence="1 2">
    <name type="scientific">Pluteus cervinus</name>
    <dbReference type="NCBI Taxonomy" id="181527"/>
    <lineage>
        <taxon>Eukaryota</taxon>
        <taxon>Fungi</taxon>
        <taxon>Dikarya</taxon>
        <taxon>Basidiomycota</taxon>
        <taxon>Agaricomycotina</taxon>
        <taxon>Agaricomycetes</taxon>
        <taxon>Agaricomycetidae</taxon>
        <taxon>Agaricales</taxon>
        <taxon>Pluteineae</taxon>
        <taxon>Pluteaceae</taxon>
        <taxon>Pluteus</taxon>
    </lineage>
</organism>
<accession>A0ACD3AT15</accession>
<keyword evidence="2" id="KW-1185">Reference proteome</keyword>
<reference evidence="1 2" key="1">
    <citation type="journal article" date="2019" name="Nat. Ecol. Evol.">
        <title>Megaphylogeny resolves global patterns of mushroom evolution.</title>
        <authorList>
            <person name="Varga T."/>
            <person name="Krizsan K."/>
            <person name="Foldi C."/>
            <person name="Dima B."/>
            <person name="Sanchez-Garcia M."/>
            <person name="Sanchez-Ramirez S."/>
            <person name="Szollosi G.J."/>
            <person name="Szarkandi J.G."/>
            <person name="Papp V."/>
            <person name="Albert L."/>
            <person name="Andreopoulos W."/>
            <person name="Angelini C."/>
            <person name="Antonin V."/>
            <person name="Barry K.W."/>
            <person name="Bougher N.L."/>
            <person name="Buchanan P."/>
            <person name="Buyck B."/>
            <person name="Bense V."/>
            <person name="Catcheside P."/>
            <person name="Chovatia M."/>
            <person name="Cooper J."/>
            <person name="Damon W."/>
            <person name="Desjardin D."/>
            <person name="Finy P."/>
            <person name="Geml J."/>
            <person name="Haridas S."/>
            <person name="Hughes K."/>
            <person name="Justo A."/>
            <person name="Karasinski D."/>
            <person name="Kautmanova I."/>
            <person name="Kiss B."/>
            <person name="Kocsube S."/>
            <person name="Kotiranta H."/>
            <person name="LaButti K.M."/>
            <person name="Lechner B.E."/>
            <person name="Liimatainen K."/>
            <person name="Lipzen A."/>
            <person name="Lukacs Z."/>
            <person name="Mihaltcheva S."/>
            <person name="Morgado L.N."/>
            <person name="Niskanen T."/>
            <person name="Noordeloos M.E."/>
            <person name="Ohm R.A."/>
            <person name="Ortiz-Santana B."/>
            <person name="Ovrebo C."/>
            <person name="Racz N."/>
            <person name="Riley R."/>
            <person name="Savchenko A."/>
            <person name="Shiryaev A."/>
            <person name="Soop K."/>
            <person name="Spirin V."/>
            <person name="Szebenyi C."/>
            <person name="Tomsovsky M."/>
            <person name="Tulloss R.E."/>
            <person name="Uehling J."/>
            <person name="Grigoriev I.V."/>
            <person name="Vagvolgyi C."/>
            <person name="Papp T."/>
            <person name="Martin F.M."/>
            <person name="Miettinen O."/>
            <person name="Hibbett D.S."/>
            <person name="Nagy L.G."/>
        </authorList>
    </citation>
    <scope>NUCLEOTIDE SEQUENCE [LARGE SCALE GENOMIC DNA]</scope>
    <source>
        <strain evidence="1 2">NL-1719</strain>
    </source>
</reference>
<evidence type="ECO:0000313" key="1">
    <source>
        <dbReference type="EMBL" id="TFK68742.1"/>
    </source>
</evidence>